<dbReference type="GO" id="GO:0006355">
    <property type="term" value="P:regulation of DNA-templated transcription"/>
    <property type="evidence" value="ECO:0007669"/>
    <property type="project" value="InterPro"/>
</dbReference>
<feature type="compositionally biased region" description="Acidic residues" evidence="4">
    <location>
        <begin position="1"/>
        <end position="35"/>
    </location>
</feature>
<feature type="compositionally biased region" description="Basic and acidic residues" evidence="4">
    <location>
        <begin position="1368"/>
        <end position="1382"/>
    </location>
</feature>
<feature type="compositionally biased region" description="Low complexity" evidence="4">
    <location>
        <begin position="210"/>
        <end position="235"/>
    </location>
</feature>
<protein>
    <submittedName>
        <fullName evidence="5">Ras-associated and pleckstrin homology domains-containing protein 1</fullName>
    </submittedName>
</protein>
<feature type="compositionally biased region" description="Basic residues" evidence="4">
    <location>
        <begin position="761"/>
        <end position="773"/>
    </location>
</feature>
<evidence type="ECO:0000256" key="1">
    <source>
        <dbReference type="ARBA" id="ARBA00008275"/>
    </source>
</evidence>
<evidence type="ECO:0000313" key="6">
    <source>
        <dbReference type="Proteomes" id="UP000646548"/>
    </source>
</evidence>
<dbReference type="GO" id="GO:0005829">
    <property type="term" value="C:cytosol"/>
    <property type="evidence" value="ECO:0007669"/>
    <property type="project" value="TreeGrafter"/>
</dbReference>
<feature type="region of interest" description="Disordered" evidence="4">
    <location>
        <begin position="205"/>
        <end position="254"/>
    </location>
</feature>
<evidence type="ECO:0000256" key="3">
    <source>
        <dbReference type="SAM" id="Coils"/>
    </source>
</evidence>
<feature type="compositionally biased region" description="Polar residues" evidence="4">
    <location>
        <begin position="1174"/>
        <end position="1196"/>
    </location>
</feature>
<keyword evidence="2 3" id="KW-0175">Coiled coil</keyword>
<dbReference type="Pfam" id="PF09738">
    <property type="entry name" value="LRRFIP"/>
    <property type="match status" value="1"/>
</dbReference>
<organism evidence="5 6">
    <name type="scientific">Oryzias melastigma</name>
    <name type="common">Marine medaka</name>
    <dbReference type="NCBI Taxonomy" id="30732"/>
    <lineage>
        <taxon>Eukaryota</taxon>
        <taxon>Metazoa</taxon>
        <taxon>Chordata</taxon>
        <taxon>Craniata</taxon>
        <taxon>Vertebrata</taxon>
        <taxon>Euteleostomi</taxon>
        <taxon>Actinopterygii</taxon>
        <taxon>Neopterygii</taxon>
        <taxon>Teleostei</taxon>
        <taxon>Neoteleostei</taxon>
        <taxon>Acanthomorphata</taxon>
        <taxon>Ovalentaria</taxon>
        <taxon>Atherinomorphae</taxon>
        <taxon>Beloniformes</taxon>
        <taxon>Adrianichthyidae</taxon>
        <taxon>Oryziinae</taxon>
        <taxon>Oryzias</taxon>
    </lineage>
</organism>
<accession>A0A834C7H0</accession>
<dbReference type="EMBL" id="WKFB01000475">
    <property type="protein sequence ID" value="KAF6721905.1"/>
    <property type="molecule type" value="Genomic_DNA"/>
</dbReference>
<name>A0A834C7H0_ORYME</name>
<feature type="compositionally biased region" description="Basic and acidic residues" evidence="4">
    <location>
        <begin position="1219"/>
        <end position="1238"/>
    </location>
</feature>
<sequence>MDQLSDEEVGVRGEEDEEVRGEEDEEEEDSDEEDKDLDKMFGAWLGELDRLTQSLDNGRSEPPPQHRAPLHQETNMANFSYRFSIYNITEALNQGEKVDLDALMADLSSIEQELGTSGPKPSGGSMALLGLSDTKVKQKPPAGHSSRQQPVGGGGWGSRGAIGSRVSPAGTAREASRQGRPPLASNFSLDDITAQLEKASLSMDEAACETSSNPLSSSSSCSSSTSSTSLRAGSSQRQHRRTGSVGTVSEGEVRSFIHSSRSSITSASGGSVNSASSMDSLDSVLHAESGRQQPSVPVLVDGGGQPRSNTEHSYLDKETSLILRNIAGKPSHLLTKEEQAAKLKAENIRVALEKIKEAQVKKVQDEDYSDEGSRAPSVSSPPPGGTSCQLGAGGTCKGNGSCSQNNEGMLAEVQEKYRKAMVSNAQLDNEKNKLMYVVDVLKDSLLELEELLSESRREYEDKVKEHEQEKHAHHLLMLQFREMKDTLKQHQEMLNELRNKQAAFVQDISDLHQTLEWKDKRIQALEGQKEFAEENRLQCNELREVQKLKDASMKHGMLKPSGSVNGAAAAPAVVGSVDADGGVLGSPAETELKSPRQEDVDPQHLKEEPENGGEHLWSSETLQKHVDTSALPEEPSCSAECSLSVDLAVVTCSAAEGIGSEPPETIRTADGDAPQTQVQSAVNTGDTEKKETSRITLEEQEPKPSHVQCDSKPRPELNVEEALQSLPIEPNCQPQHNAAELESGEKMEEKANKSQSSTTSGKKKKKKRGKRKGGSHDNKNQQETRAGNEAGANKKLKEEADIKDVNDTLKAEDEEEPGTIDASLMTKSRFPEKTLQETNLCSASGENEKTTEEGVAAEDDKSEDEEKTEGTLHPKTAQPEKTATLAEGSFQIGVLEEPTTDSMFVDLEDNRTPETATVKKEEPGVRTEEDTSGCPDKEDTSSCPDKEDTSGCPAEEDTSSCPAKEDTSGCPAEEDTSSCPAKEDTSGCPAEEDTSSCPAKEDTSGCPDKEDTSGCPAEEDTSSCPAKEDTSGCPAEEDTSNCPAKEDTSSSDISELILQKNSESEGLDLIHISAAEESESTSTQSPVLFSQDDAAEASSSSESCPTKSCSGVTDSEKPFEGVVELNPGGCEAEHGGDNTSFSHDEDSELISQSQDQKLTEEVQKAGDWSDLDPPTQTEDVCASSASDLEWSPNGTCQDMGEEPKLAGAEAFQPADALEVEEKSATSEPKLEKDQHNLESESSPSHLDGSRSCGGGPEEEDGEDGEEQSFDFDDTELELAAVRSPSKDPEPGETVMVTSADTNAFKSGQSHSEEEPRQNNSSKSEPFRDTESDAVGQENSSGSCEAPPEKLENRSTKPTIQTDDSIEVEETHAVNPKELRGSADSDGQTELSAAKTDMDPVRQKDKDFPNLREQAGGSTEAPLEGKDAKKSSRKGKGKSKEECKMS</sequence>
<dbReference type="GO" id="GO:0005886">
    <property type="term" value="C:plasma membrane"/>
    <property type="evidence" value="ECO:0007669"/>
    <property type="project" value="TreeGrafter"/>
</dbReference>
<dbReference type="Gene3D" id="1.20.5.4090">
    <property type="match status" value="1"/>
</dbReference>
<feature type="region of interest" description="Disordered" evidence="4">
    <location>
        <begin position="1"/>
        <end position="72"/>
    </location>
</feature>
<feature type="compositionally biased region" description="Basic and acidic residues" evidence="4">
    <location>
        <begin position="686"/>
        <end position="717"/>
    </location>
</feature>
<feature type="compositionally biased region" description="Acidic residues" evidence="4">
    <location>
        <begin position="855"/>
        <end position="867"/>
    </location>
</feature>
<dbReference type="PANTHER" id="PTHR11243:SF15">
    <property type="entry name" value="RAS-ASSOCIATED AND PLECKSTRIN HOMOLOGY DOMAINS-CONTAINING PROTEIN 1"/>
    <property type="match status" value="1"/>
</dbReference>
<dbReference type="PANTHER" id="PTHR11243">
    <property type="entry name" value="GROWTH FACTOR RECEPTOR-BOUND PROTEIN"/>
    <property type="match status" value="1"/>
</dbReference>
<feature type="region of interest" description="Disordered" evidence="4">
    <location>
        <begin position="287"/>
        <end position="313"/>
    </location>
</feature>
<feature type="compositionally biased region" description="Polar residues" evidence="4">
    <location>
        <begin position="674"/>
        <end position="685"/>
    </location>
</feature>
<feature type="compositionally biased region" description="Basic and acidic residues" evidence="4">
    <location>
        <begin position="1395"/>
        <end position="1409"/>
    </location>
</feature>
<feature type="compositionally biased region" description="Basic and acidic residues" evidence="4">
    <location>
        <begin position="795"/>
        <end position="811"/>
    </location>
</feature>
<feature type="region of interest" description="Disordered" evidence="4">
    <location>
        <begin position="657"/>
        <end position="1445"/>
    </location>
</feature>
<feature type="compositionally biased region" description="Basic and acidic residues" evidence="4">
    <location>
        <begin position="743"/>
        <end position="752"/>
    </location>
</feature>
<proteinExistence type="inferred from homology"/>
<feature type="compositionally biased region" description="Basic and acidic residues" evidence="4">
    <location>
        <begin position="908"/>
        <end position="949"/>
    </location>
</feature>
<dbReference type="Proteomes" id="UP000646548">
    <property type="component" value="Unassembled WGS sequence"/>
</dbReference>
<comment type="similarity">
    <text evidence="1">Belongs to the LRRFIP family.</text>
</comment>
<feature type="compositionally biased region" description="Gly residues" evidence="4">
    <location>
        <begin position="151"/>
        <end position="160"/>
    </location>
</feature>
<evidence type="ECO:0000256" key="2">
    <source>
        <dbReference type="ARBA" id="ARBA00023054"/>
    </source>
</evidence>
<evidence type="ECO:0000313" key="5">
    <source>
        <dbReference type="EMBL" id="KAF6721905.1"/>
    </source>
</evidence>
<feature type="region of interest" description="Disordered" evidence="4">
    <location>
        <begin position="580"/>
        <end position="614"/>
    </location>
</feature>
<dbReference type="InterPro" id="IPR019139">
    <property type="entry name" value="LRRFIP1/2"/>
</dbReference>
<comment type="caution">
    <text evidence="5">The sequence shown here is derived from an EMBL/GenBank/DDBJ whole genome shotgun (WGS) entry which is preliminary data.</text>
</comment>
<evidence type="ECO:0000256" key="4">
    <source>
        <dbReference type="SAM" id="MobiDB-lite"/>
    </source>
</evidence>
<feature type="compositionally biased region" description="Polar residues" evidence="4">
    <location>
        <begin position="836"/>
        <end position="845"/>
    </location>
</feature>
<feature type="coiled-coil region" evidence="3">
    <location>
        <begin position="410"/>
        <end position="542"/>
    </location>
</feature>
<dbReference type="InterPro" id="IPR039664">
    <property type="entry name" value="GRB/APBB1IP"/>
</dbReference>
<feature type="compositionally biased region" description="Basic and acidic residues" evidence="4">
    <location>
        <begin position="590"/>
        <end position="613"/>
    </location>
</feature>
<feature type="compositionally biased region" description="Acidic residues" evidence="4">
    <location>
        <begin position="1256"/>
        <end position="1276"/>
    </location>
</feature>
<feature type="compositionally biased region" description="Polar residues" evidence="4">
    <location>
        <begin position="1104"/>
        <end position="1113"/>
    </location>
</feature>
<feature type="region of interest" description="Disordered" evidence="4">
    <location>
        <begin position="135"/>
        <end position="188"/>
    </location>
</feature>
<feature type="compositionally biased region" description="Basic and acidic residues" evidence="4">
    <location>
        <begin position="999"/>
        <end position="1012"/>
    </location>
</feature>
<gene>
    <name evidence="5" type="ORF">FQA47_019472</name>
</gene>
<reference evidence="5" key="1">
    <citation type="journal article" name="BMC Genomics">
        <title>Long-read sequencing and de novo genome assembly of marine medaka (Oryzias melastigma).</title>
        <authorList>
            <person name="Liang P."/>
            <person name="Saqib H.S.A."/>
            <person name="Ni X."/>
            <person name="Shen Y."/>
        </authorList>
    </citation>
    <scope>NUCLEOTIDE SEQUENCE</scope>
    <source>
        <strain evidence="5">Bigg-433</strain>
    </source>
</reference>
<feature type="region of interest" description="Disordered" evidence="4">
    <location>
        <begin position="360"/>
        <end position="391"/>
    </location>
</feature>
<feature type="compositionally biased region" description="Polar residues" evidence="4">
    <location>
        <begin position="1295"/>
        <end position="1309"/>
    </location>
</feature>